<name>A0A0C9TCD2_SPHS4</name>
<dbReference type="Proteomes" id="UP000054279">
    <property type="component" value="Unassembled WGS sequence"/>
</dbReference>
<keyword evidence="2" id="KW-1185">Reference proteome</keyword>
<organism evidence="1 2">
    <name type="scientific">Sphaerobolus stellatus (strain SS14)</name>
    <dbReference type="NCBI Taxonomy" id="990650"/>
    <lineage>
        <taxon>Eukaryota</taxon>
        <taxon>Fungi</taxon>
        <taxon>Dikarya</taxon>
        <taxon>Basidiomycota</taxon>
        <taxon>Agaricomycotina</taxon>
        <taxon>Agaricomycetes</taxon>
        <taxon>Phallomycetidae</taxon>
        <taxon>Geastrales</taxon>
        <taxon>Sphaerobolaceae</taxon>
        <taxon>Sphaerobolus</taxon>
    </lineage>
</organism>
<dbReference type="EMBL" id="KN837355">
    <property type="protein sequence ID" value="KIJ26838.1"/>
    <property type="molecule type" value="Genomic_DNA"/>
</dbReference>
<accession>A0A0C9TCD2</accession>
<gene>
    <name evidence="1" type="ORF">M422DRAFT_272041</name>
</gene>
<evidence type="ECO:0000313" key="2">
    <source>
        <dbReference type="Proteomes" id="UP000054279"/>
    </source>
</evidence>
<sequence>MFFKEIYSNSGKDNKDPWTPVMTSSPGAYISDHLTALQLQLQIVKASWSRLVADPDYKSGEFFGIGDVLFESEGGVNLVRVVNACVSCEAVLNNENSVVAPELEPLDIMPKDVFHSSIPTPFWSSWAHAEGWFRASMNVDNVQIDLVTAINISRSKRRSAAFVYESIEAPERSLKGTWLLYN</sequence>
<evidence type="ECO:0000313" key="1">
    <source>
        <dbReference type="EMBL" id="KIJ26838.1"/>
    </source>
</evidence>
<protein>
    <submittedName>
        <fullName evidence="1">Uncharacterized protein</fullName>
    </submittedName>
</protein>
<dbReference type="HOGENOM" id="CLU_1482899_0_0_1"/>
<proteinExistence type="predicted"/>
<dbReference type="AlphaFoldDB" id="A0A0C9TCD2"/>
<reference evidence="1 2" key="1">
    <citation type="submission" date="2014-06" db="EMBL/GenBank/DDBJ databases">
        <title>Evolutionary Origins and Diversification of the Mycorrhizal Mutualists.</title>
        <authorList>
            <consortium name="DOE Joint Genome Institute"/>
            <consortium name="Mycorrhizal Genomics Consortium"/>
            <person name="Kohler A."/>
            <person name="Kuo A."/>
            <person name="Nagy L.G."/>
            <person name="Floudas D."/>
            <person name="Copeland A."/>
            <person name="Barry K.W."/>
            <person name="Cichocki N."/>
            <person name="Veneault-Fourrey C."/>
            <person name="LaButti K."/>
            <person name="Lindquist E.A."/>
            <person name="Lipzen A."/>
            <person name="Lundell T."/>
            <person name="Morin E."/>
            <person name="Murat C."/>
            <person name="Riley R."/>
            <person name="Ohm R."/>
            <person name="Sun H."/>
            <person name="Tunlid A."/>
            <person name="Henrissat B."/>
            <person name="Grigoriev I.V."/>
            <person name="Hibbett D.S."/>
            <person name="Martin F."/>
        </authorList>
    </citation>
    <scope>NUCLEOTIDE SEQUENCE [LARGE SCALE GENOMIC DNA]</scope>
    <source>
        <strain evidence="1 2">SS14</strain>
    </source>
</reference>